<dbReference type="RefSeq" id="WP_155476915.1">
    <property type="nucleotide sequence ID" value="NZ_WNKU01000015.1"/>
</dbReference>
<dbReference type="AlphaFoldDB" id="A0A6I3SLL1"/>
<sequence length="203" mass="23793">MIYQELDQKANQLATKVAKEGDEEALNELFELMKSIVTKEARKRNISTKGFLEYEELVSLFNETVWEAALQYNGDSNFTTFFRFKLNRKSIKLYRHYNGKKQISPELKLSLDYVDSETGDLLSEMLKDTEIFEEQVMTKKMLDEFCKTHEHDGWIIRMLEYGFKPDEISKMLGAPSYDGKSRQAMSRLKKKLIKFLAQEEQVA</sequence>
<evidence type="ECO:0000313" key="1">
    <source>
        <dbReference type="EMBL" id="MTV49823.1"/>
    </source>
</evidence>
<proteinExistence type="predicted"/>
<comment type="caution">
    <text evidence="1">The sequence shown here is derived from an EMBL/GenBank/DDBJ whole genome shotgun (WGS) entry which is preliminary data.</text>
</comment>
<accession>A0A6I3SLL1</accession>
<dbReference type="SUPFAM" id="SSF88946">
    <property type="entry name" value="Sigma2 domain of RNA polymerase sigma factors"/>
    <property type="match status" value="1"/>
</dbReference>
<dbReference type="EMBL" id="WNKU01000015">
    <property type="protein sequence ID" value="MTV49823.1"/>
    <property type="molecule type" value="Genomic_DNA"/>
</dbReference>
<dbReference type="GO" id="GO:0006352">
    <property type="term" value="P:DNA-templated transcription initiation"/>
    <property type="evidence" value="ECO:0007669"/>
    <property type="project" value="InterPro"/>
</dbReference>
<organism evidence="1 2">
    <name type="scientific">Heliobacterium mobile</name>
    <name type="common">Heliobacillus mobilis</name>
    <dbReference type="NCBI Taxonomy" id="28064"/>
    <lineage>
        <taxon>Bacteria</taxon>
        <taxon>Bacillati</taxon>
        <taxon>Bacillota</taxon>
        <taxon>Clostridia</taxon>
        <taxon>Eubacteriales</taxon>
        <taxon>Heliobacteriaceae</taxon>
        <taxon>Heliobacterium</taxon>
    </lineage>
</organism>
<protein>
    <submittedName>
        <fullName evidence="1">Uncharacterized protein</fullName>
    </submittedName>
</protein>
<dbReference type="OrthoDB" id="2081967at2"/>
<evidence type="ECO:0000313" key="2">
    <source>
        <dbReference type="Proteomes" id="UP000430670"/>
    </source>
</evidence>
<name>A0A6I3SLL1_HELMO</name>
<dbReference type="Proteomes" id="UP000430670">
    <property type="component" value="Unassembled WGS sequence"/>
</dbReference>
<dbReference type="InterPro" id="IPR013325">
    <property type="entry name" value="RNA_pol_sigma_r2"/>
</dbReference>
<keyword evidence="2" id="KW-1185">Reference proteome</keyword>
<gene>
    <name evidence="1" type="ORF">GJ688_12660</name>
</gene>
<dbReference type="GO" id="GO:0003700">
    <property type="term" value="F:DNA-binding transcription factor activity"/>
    <property type="evidence" value="ECO:0007669"/>
    <property type="project" value="InterPro"/>
</dbReference>
<reference evidence="1 2" key="1">
    <citation type="submission" date="2019-11" db="EMBL/GenBank/DDBJ databases">
        <title>Whole-genome sequence of a the green, strictly anaerobic photosynthetic bacterium Heliobacillus mobilis DSM 6151.</title>
        <authorList>
            <person name="Kyndt J.A."/>
            <person name="Meyer T.E."/>
        </authorList>
    </citation>
    <scope>NUCLEOTIDE SEQUENCE [LARGE SCALE GENOMIC DNA]</scope>
    <source>
        <strain evidence="1 2">DSM 6151</strain>
    </source>
</reference>